<dbReference type="SUPFAM" id="SSF54791">
    <property type="entry name" value="Eukaryotic type KH-domain (KH-domain type I)"/>
    <property type="match status" value="1"/>
</dbReference>
<feature type="region of interest" description="Disordered" evidence="1">
    <location>
        <begin position="324"/>
        <end position="399"/>
    </location>
</feature>
<proteinExistence type="predicted"/>
<organism evidence="2 3">
    <name type="scientific">Skeletonema marinoi</name>
    <dbReference type="NCBI Taxonomy" id="267567"/>
    <lineage>
        <taxon>Eukaryota</taxon>
        <taxon>Sar</taxon>
        <taxon>Stramenopiles</taxon>
        <taxon>Ochrophyta</taxon>
        <taxon>Bacillariophyta</taxon>
        <taxon>Coscinodiscophyceae</taxon>
        <taxon>Thalassiosirophycidae</taxon>
        <taxon>Thalassiosirales</taxon>
        <taxon>Skeletonemataceae</taxon>
        <taxon>Skeletonema</taxon>
        <taxon>Skeletonema marinoi-dohrnii complex</taxon>
    </lineage>
</organism>
<dbReference type="InterPro" id="IPR036612">
    <property type="entry name" value="KH_dom_type_1_sf"/>
</dbReference>
<accession>A0AAD8Y714</accession>
<feature type="compositionally biased region" description="Polar residues" evidence="1">
    <location>
        <begin position="330"/>
        <end position="344"/>
    </location>
</feature>
<protein>
    <submittedName>
        <fullName evidence="2">Uncharacterized protein</fullName>
    </submittedName>
</protein>
<keyword evidence="3" id="KW-1185">Reference proteome</keyword>
<feature type="region of interest" description="Disordered" evidence="1">
    <location>
        <begin position="1"/>
        <end position="31"/>
    </location>
</feature>
<name>A0AAD8Y714_9STRA</name>
<evidence type="ECO:0000313" key="3">
    <source>
        <dbReference type="Proteomes" id="UP001224775"/>
    </source>
</evidence>
<dbReference type="Proteomes" id="UP001224775">
    <property type="component" value="Unassembled WGS sequence"/>
</dbReference>
<dbReference type="GO" id="GO:0003723">
    <property type="term" value="F:RNA binding"/>
    <property type="evidence" value="ECO:0007669"/>
    <property type="project" value="InterPro"/>
</dbReference>
<dbReference type="EMBL" id="JATAAI010000016">
    <property type="protein sequence ID" value="KAK1740373.1"/>
    <property type="molecule type" value="Genomic_DNA"/>
</dbReference>
<comment type="caution">
    <text evidence="2">The sequence shown here is derived from an EMBL/GenBank/DDBJ whole genome shotgun (WGS) entry which is preliminary data.</text>
</comment>
<gene>
    <name evidence="2" type="ORF">QTG54_009323</name>
</gene>
<feature type="compositionally biased region" description="Polar residues" evidence="1">
    <location>
        <begin position="219"/>
        <end position="235"/>
    </location>
</feature>
<sequence>MSFPIQVKQEESEETPPDDISNVATDDSETEDISIDNLQPLVPKVASKTKFPVGCKIWYDARKSRASRVLRAKSGCVVGVYFDFTRYRHVYKVNSLADCEEHTLYEDRLMYGINCPVRVTNPDTNEAVDGVIVVPKLDAGNDGKQQISYAVQFTEGRHVSVEFLVAADRIVYREDKVVNELVGRNDNVIEDTKETNNTQEGDAEIKESKADTTREAKKSATTNEGGNELPQTPSKHTVVDERKVAANVDERKVAANDGEADNSVGQISTKKTENDDDAVRNVASNEYSKLADISKQQTQQIYAAAMSGATAAAPPTARIDNEQKELKSSPLVTSRWTPPTQEKTPQGKGGNGLEVGALSAQRNGGHGLEGALFSERKRSPGLEGGPSSPERKRSFGSEGGAFSLERKRIFGLEGGASSLERKRSFGSEVSERPNKMIKTEISESKGPGSGLTCTLTIPKWVYHIRGRKSFALFLHLLGVKDGGSTGHKTKQIESMTSCRISISGKHHPMKIDITSNSARNIAQGISMIEESLVEYISDGNSEIRLLYDLIATAEGSYRFKKNDGWGMLLREYEGITSWWALFELPYKGYEGSDGEYHGKFLTRLKPLSGDCKIELFGDGFGVPLEHASPFVLIRGTKHKDVKDAVFAARDAMRRHQGRGCGCTPKW</sequence>
<feature type="compositionally biased region" description="Basic and acidic residues" evidence="1">
    <location>
        <begin position="237"/>
        <end position="254"/>
    </location>
</feature>
<reference evidence="2" key="1">
    <citation type="submission" date="2023-06" db="EMBL/GenBank/DDBJ databases">
        <title>Survivors Of The Sea: Transcriptome response of Skeletonema marinoi to long-term dormancy.</title>
        <authorList>
            <person name="Pinder M.I.M."/>
            <person name="Kourtchenko O."/>
            <person name="Robertson E.K."/>
            <person name="Larsson T."/>
            <person name="Maumus F."/>
            <person name="Osuna-Cruz C.M."/>
            <person name="Vancaester E."/>
            <person name="Stenow R."/>
            <person name="Vandepoele K."/>
            <person name="Ploug H."/>
            <person name="Bruchert V."/>
            <person name="Godhe A."/>
            <person name="Topel M."/>
        </authorList>
    </citation>
    <scope>NUCLEOTIDE SEQUENCE</scope>
    <source>
        <strain evidence="2">R05AC</strain>
    </source>
</reference>
<feature type="region of interest" description="Disordered" evidence="1">
    <location>
        <begin position="190"/>
        <end position="273"/>
    </location>
</feature>
<feature type="compositionally biased region" description="Basic and acidic residues" evidence="1">
    <location>
        <begin position="203"/>
        <end position="218"/>
    </location>
</feature>
<dbReference type="AlphaFoldDB" id="A0AAD8Y714"/>
<evidence type="ECO:0000256" key="1">
    <source>
        <dbReference type="SAM" id="MobiDB-lite"/>
    </source>
</evidence>
<evidence type="ECO:0000313" key="2">
    <source>
        <dbReference type="EMBL" id="KAK1740373.1"/>
    </source>
</evidence>